<dbReference type="EMBL" id="VOSB01000006">
    <property type="protein sequence ID" value="TXE18775.1"/>
    <property type="molecule type" value="Genomic_DNA"/>
</dbReference>
<keyword evidence="3" id="KW-1185">Reference proteome</keyword>
<feature type="chain" id="PRO_5022829041" evidence="1">
    <location>
        <begin position="24"/>
        <end position="220"/>
    </location>
</feature>
<organism evidence="2 3">
    <name type="scientific">Psychroserpens burtonensis</name>
    <dbReference type="NCBI Taxonomy" id="49278"/>
    <lineage>
        <taxon>Bacteria</taxon>
        <taxon>Pseudomonadati</taxon>
        <taxon>Bacteroidota</taxon>
        <taxon>Flavobacteriia</taxon>
        <taxon>Flavobacteriales</taxon>
        <taxon>Flavobacteriaceae</taxon>
        <taxon>Psychroserpens</taxon>
    </lineage>
</organism>
<sequence>MKSIQSIIIILLTVLLFSCNKTQNNTTITIEDGKIGIIGYESLMSKTSIERTLKRTYQDSVYHVYLKDYNREWNWHTSMKNSSAEWFCLRGNDTLPFNNIRALNIMAAENKKINCMLFFVTPEELVQLDKREFGYERIDVTDKVEELSFKGGSVFVYKAKQDHTYDYQEENTSVLHQSYIDLVTNACDSIGKEFRDEFEASTLPYNKEVVVSSLIHKNKE</sequence>
<dbReference type="Proteomes" id="UP000321938">
    <property type="component" value="Unassembled WGS sequence"/>
</dbReference>
<dbReference type="GO" id="GO:0016740">
    <property type="term" value="F:transferase activity"/>
    <property type="evidence" value="ECO:0007669"/>
    <property type="project" value="UniProtKB-KW"/>
</dbReference>
<name>A0A5C7BGT8_9FLAO</name>
<proteinExistence type="predicted"/>
<dbReference type="RefSeq" id="WP_147231261.1">
    <property type="nucleotide sequence ID" value="NZ_VOSB01000006.1"/>
</dbReference>
<reference evidence="2 3" key="1">
    <citation type="submission" date="2019-08" db="EMBL/GenBank/DDBJ databases">
        <title>Genome of Psychroserpens burtonensis ACAM 167.</title>
        <authorList>
            <person name="Bowman J.P."/>
        </authorList>
    </citation>
    <scope>NUCLEOTIDE SEQUENCE [LARGE SCALE GENOMIC DNA]</scope>
    <source>
        <strain evidence="2 3">ACAM 167</strain>
    </source>
</reference>
<dbReference type="CDD" id="cd06661">
    <property type="entry name" value="GGCT_like"/>
    <property type="match status" value="1"/>
</dbReference>
<evidence type="ECO:0000313" key="2">
    <source>
        <dbReference type="EMBL" id="TXE18775.1"/>
    </source>
</evidence>
<feature type="signal peptide" evidence="1">
    <location>
        <begin position="1"/>
        <end position="23"/>
    </location>
</feature>
<dbReference type="InterPro" id="IPR013024">
    <property type="entry name" value="GGCT-like"/>
</dbReference>
<gene>
    <name evidence="2" type="ORF">ES692_04805</name>
</gene>
<dbReference type="AlphaFoldDB" id="A0A5C7BGT8"/>
<keyword evidence="1" id="KW-0732">Signal</keyword>
<dbReference type="STRING" id="1123037.GCA_000425305_02789"/>
<dbReference type="OrthoDB" id="1424257at2"/>
<accession>A0A5C7BGT8</accession>
<dbReference type="PROSITE" id="PS51257">
    <property type="entry name" value="PROKAR_LIPOPROTEIN"/>
    <property type="match status" value="1"/>
</dbReference>
<comment type="caution">
    <text evidence="2">The sequence shown here is derived from an EMBL/GenBank/DDBJ whole genome shotgun (WGS) entry which is preliminary data.</text>
</comment>
<keyword evidence="2" id="KW-0808">Transferase</keyword>
<protein>
    <submittedName>
        <fullName evidence="2">Gamma-glutamylcyclotransferase</fullName>
    </submittedName>
</protein>
<evidence type="ECO:0000313" key="3">
    <source>
        <dbReference type="Proteomes" id="UP000321938"/>
    </source>
</evidence>
<dbReference type="Gene3D" id="3.10.490.10">
    <property type="entry name" value="Gamma-glutamyl cyclotransferase-like"/>
    <property type="match status" value="1"/>
</dbReference>
<evidence type="ECO:0000256" key="1">
    <source>
        <dbReference type="SAM" id="SignalP"/>
    </source>
</evidence>